<sequence>MKLILATGINWSMEIVSYVVQLKHSLNVSPYIWYFSDFCNAVYGVFIFFIFVFNRRIWRSLKKR</sequence>
<dbReference type="InterPro" id="IPR051384">
    <property type="entry name" value="Mth_GPCR"/>
</dbReference>
<dbReference type="GO" id="GO:0008528">
    <property type="term" value="F:G protein-coupled peptide receptor activity"/>
    <property type="evidence" value="ECO:0007669"/>
    <property type="project" value="TreeGrafter"/>
</dbReference>
<proteinExistence type="predicted"/>
<dbReference type="Gene3D" id="1.20.1070.10">
    <property type="entry name" value="Rhodopsin 7-helix transmembrane proteins"/>
    <property type="match status" value="1"/>
</dbReference>
<dbReference type="PANTHER" id="PTHR47154:SF2">
    <property type="entry name" value="G-PROTEIN COUPLED RECEPTOR MTH-RELATED"/>
    <property type="match status" value="1"/>
</dbReference>
<protein>
    <submittedName>
        <fullName evidence="2">Uncharacterized protein</fullName>
    </submittedName>
</protein>
<keyword evidence="3" id="KW-1185">Reference proteome</keyword>
<keyword evidence="1" id="KW-1133">Transmembrane helix</keyword>
<dbReference type="EMBL" id="JANEYF010005505">
    <property type="protein sequence ID" value="KAJ8927959.1"/>
    <property type="molecule type" value="Genomic_DNA"/>
</dbReference>
<accession>A0AAV8WN89</accession>
<name>A0AAV8WN89_9CUCU</name>
<feature type="transmembrane region" description="Helical" evidence="1">
    <location>
        <begin position="31"/>
        <end position="54"/>
    </location>
</feature>
<keyword evidence="1" id="KW-0812">Transmembrane</keyword>
<dbReference type="AlphaFoldDB" id="A0AAV8WN89"/>
<dbReference type="Proteomes" id="UP001162156">
    <property type="component" value="Unassembled WGS sequence"/>
</dbReference>
<keyword evidence="1" id="KW-0472">Membrane</keyword>
<organism evidence="2 3">
    <name type="scientific">Rhamnusium bicolor</name>
    <dbReference type="NCBI Taxonomy" id="1586634"/>
    <lineage>
        <taxon>Eukaryota</taxon>
        <taxon>Metazoa</taxon>
        <taxon>Ecdysozoa</taxon>
        <taxon>Arthropoda</taxon>
        <taxon>Hexapoda</taxon>
        <taxon>Insecta</taxon>
        <taxon>Pterygota</taxon>
        <taxon>Neoptera</taxon>
        <taxon>Endopterygota</taxon>
        <taxon>Coleoptera</taxon>
        <taxon>Polyphaga</taxon>
        <taxon>Cucujiformia</taxon>
        <taxon>Chrysomeloidea</taxon>
        <taxon>Cerambycidae</taxon>
        <taxon>Lepturinae</taxon>
        <taxon>Rhagiini</taxon>
        <taxon>Rhamnusium</taxon>
    </lineage>
</organism>
<evidence type="ECO:0000313" key="2">
    <source>
        <dbReference type="EMBL" id="KAJ8927959.1"/>
    </source>
</evidence>
<evidence type="ECO:0000313" key="3">
    <source>
        <dbReference type="Proteomes" id="UP001162156"/>
    </source>
</evidence>
<dbReference type="GO" id="GO:0005886">
    <property type="term" value="C:plasma membrane"/>
    <property type="evidence" value="ECO:0007669"/>
    <property type="project" value="TreeGrafter"/>
</dbReference>
<evidence type="ECO:0000256" key="1">
    <source>
        <dbReference type="SAM" id="Phobius"/>
    </source>
</evidence>
<dbReference type="PANTHER" id="PTHR47154">
    <property type="entry name" value="G-PROTEIN COUPLED RECEPTOR MTH-RELATED"/>
    <property type="match status" value="1"/>
</dbReference>
<comment type="caution">
    <text evidence="2">The sequence shown here is derived from an EMBL/GenBank/DDBJ whole genome shotgun (WGS) entry which is preliminary data.</text>
</comment>
<reference evidence="2" key="1">
    <citation type="journal article" date="2023" name="Insect Mol. Biol.">
        <title>Genome sequencing provides insights into the evolution of gene families encoding plant cell wall-degrading enzymes in longhorned beetles.</title>
        <authorList>
            <person name="Shin N.R."/>
            <person name="Okamura Y."/>
            <person name="Kirsch R."/>
            <person name="Pauchet Y."/>
        </authorList>
    </citation>
    <scope>NUCLEOTIDE SEQUENCE</scope>
    <source>
        <strain evidence="2">RBIC_L_NR</strain>
    </source>
</reference>
<gene>
    <name evidence="2" type="ORF">NQ314_019592</name>
</gene>